<dbReference type="EMBL" id="CP029487">
    <property type="protein sequence ID" value="QCT69826.1"/>
    <property type="molecule type" value="Genomic_DNA"/>
</dbReference>
<gene>
    <name evidence="6" type="ORF">CPZ25_000410</name>
</gene>
<evidence type="ECO:0000313" key="6">
    <source>
        <dbReference type="EMBL" id="QCT69826.1"/>
    </source>
</evidence>
<protein>
    <submittedName>
        <fullName evidence="6">TetR/AcrR family transcriptional regulator</fullName>
    </submittedName>
</protein>
<proteinExistence type="predicted"/>
<evidence type="ECO:0000256" key="2">
    <source>
        <dbReference type="ARBA" id="ARBA00023125"/>
    </source>
</evidence>
<dbReference type="GO" id="GO:0003677">
    <property type="term" value="F:DNA binding"/>
    <property type="evidence" value="ECO:0007669"/>
    <property type="project" value="UniProtKB-UniRule"/>
</dbReference>
<dbReference type="InterPro" id="IPR001647">
    <property type="entry name" value="HTH_TetR"/>
</dbReference>
<reference evidence="6 7" key="1">
    <citation type="submission" date="2018-05" db="EMBL/GenBank/DDBJ databases">
        <title>Genome comparison of Eubacterium sp.</title>
        <authorList>
            <person name="Feng Y."/>
            <person name="Sanchez-Andrea I."/>
            <person name="Stams A.J.M."/>
            <person name="De Vos W.M."/>
        </authorList>
    </citation>
    <scope>NUCLEOTIDE SEQUENCE [LARGE SCALE GENOMIC DNA]</scope>
    <source>
        <strain evidence="6 7">YI</strain>
    </source>
</reference>
<dbReference type="SUPFAM" id="SSF46689">
    <property type="entry name" value="Homeodomain-like"/>
    <property type="match status" value="1"/>
</dbReference>
<dbReference type="GeneID" id="68362656"/>
<dbReference type="AlphaFoldDB" id="A0A4V1GLH7"/>
<keyword evidence="1" id="KW-0805">Transcription regulation</keyword>
<sequence length="192" mass="22376">MSTLKADMKRNYILDKARDVFIQKGFAAVTMKDIVEACDISRGGLYRYYGSTREIFLALFQRDAKEELERVEVAIWEEMSARDILFSYMKRQKCAFEQERTTLSNAAYEFFLENPDDRVIFQWQFDGISEMLREILEYGVRKGEFVLPDTAAFARHLALFINSMQLSLPLLNFPGPRIEEQFGLLLRPILAS</sequence>
<evidence type="ECO:0000256" key="4">
    <source>
        <dbReference type="PROSITE-ProRule" id="PRU00335"/>
    </source>
</evidence>
<dbReference type="PRINTS" id="PR00455">
    <property type="entry name" value="HTHTETR"/>
</dbReference>
<dbReference type="KEGG" id="emt:CPZ25_000410"/>
<dbReference type="PANTHER" id="PTHR47506:SF6">
    <property type="entry name" value="HTH-TYPE TRANSCRIPTIONAL REPRESSOR NEMR"/>
    <property type="match status" value="1"/>
</dbReference>
<dbReference type="PANTHER" id="PTHR47506">
    <property type="entry name" value="TRANSCRIPTIONAL REGULATORY PROTEIN"/>
    <property type="match status" value="1"/>
</dbReference>
<evidence type="ECO:0000256" key="1">
    <source>
        <dbReference type="ARBA" id="ARBA00023015"/>
    </source>
</evidence>
<dbReference type="Pfam" id="PF00440">
    <property type="entry name" value="TetR_N"/>
    <property type="match status" value="1"/>
</dbReference>
<dbReference type="Gene3D" id="1.10.357.10">
    <property type="entry name" value="Tetracycline Repressor, domain 2"/>
    <property type="match status" value="1"/>
</dbReference>
<dbReference type="Gene3D" id="1.10.10.60">
    <property type="entry name" value="Homeodomain-like"/>
    <property type="match status" value="1"/>
</dbReference>
<keyword evidence="7" id="KW-1185">Reference proteome</keyword>
<dbReference type="RefSeq" id="WP_013379704.1">
    <property type="nucleotide sequence ID" value="NZ_CABJDW020000004.1"/>
</dbReference>
<feature type="DNA-binding region" description="H-T-H motif" evidence="4">
    <location>
        <begin position="30"/>
        <end position="49"/>
    </location>
</feature>
<dbReference type="InterPro" id="IPR036271">
    <property type="entry name" value="Tet_transcr_reg_TetR-rel_C_sf"/>
</dbReference>
<feature type="domain" description="HTH tetR-type" evidence="5">
    <location>
        <begin position="7"/>
        <end position="67"/>
    </location>
</feature>
<evidence type="ECO:0000313" key="7">
    <source>
        <dbReference type="Proteomes" id="UP000218387"/>
    </source>
</evidence>
<evidence type="ECO:0000259" key="5">
    <source>
        <dbReference type="PROSITE" id="PS50977"/>
    </source>
</evidence>
<dbReference type="InterPro" id="IPR009057">
    <property type="entry name" value="Homeodomain-like_sf"/>
</dbReference>
<dbReference type="Proteomes" id="UP000218387">
    <property type="component" value="Chromosome"/>
</dbReference>
<organism evidence="6 7">
    <name type="scientific">Eubacterium maltosivorans</name>
    <dbReference type="NCBI Taxonomy" id="2041044"/>
    <lineage>
        <taxon>Bacteria</taxon>
        <taxon>Bacillati</taxon>
        <taxon>Bacillota</taxon>
        <taxon>Clostridia</taxon>
        <taxon>Eubacteriales</taxon>
        <taxon>Eubacteriaceae</taxon>
        <taxon>Eubacterium</taxon>
    </lineage>
</organism>
<dbReference type="PROSITE" id="PS50977">
    <property type="entry name" value="HTH_TETR_2"/>
    <property type="match status" value="1"/>
</dbReference>
<dbReference type="SUPFAM" id="SSF48498">
    <property type="entry name" value="Tetracyclin repressor-like, C-terminal domain"/>
    <property type="match status" value="1"/>
</dbReference>
<keyword evidence="3" id="KW-0804">Transcription</keyword>
<accession>A0A4V1GLH7</accession>
<evidence type="ECO:0000256" key="3">
    <source>
        <dbReference type="ARBA" id="ARBA00023163"/>
    </source>
</evidence>
<keyword evidence="2 4" id="KW-0238">DNA-binding</keyword>
<name>A0A4V1GLH7_EUBML</name>